<evidence type="ECO:0000256" key="2">
    <source>
        <dbReference type="ARBA" id="ARBA00022980"/>
    </source>
</evidence>
<dbReference type="InterPro" id="IPR012340">
    <property type="entry name" value="NA-bd_OB-fold"/>
</dbReference>
<dbReference type="PANTHER" id="PTHR10724">
    <property type="entry name" value="30S RIBOSOMAL PROTEIN S1"/>
    <property type="match status" value="1"/>
</dbReference>
<dbReference type="EMBL" id="CP003545">
    <property type="protein sequence ID" value="AFP84277.1"/>
    <property type="molecule type" value="Genomic_DNA"/>
</dbReference>
<dbReference type="Gene3D" id="2.40.50.140">
    <property type="entry name" value="Nucleic acid-binding proteins"/>
    <property type="match status" value="1"/>
</dbReference>
<keyword evidence="3" id="KW-0687">Ribonucleoprotein</keyword>
<dbReference type="SMART" id="SM00316">
    <property type="entry name" value="S1"/>
    <property type="match status" value="1"/>
</dbReference>
<organism evidence="5 6">
    <name type="scientific">Candidatus Carsonella ruddii PC isolate NHV</name>
    <dbReference type="NCBI Taxonomy" id="1202540"/>
    <lineage>
        <taxon>Bacteria</taxon>
        <taxon>Pseudomonadati</taxon>
        <taxon>Pseudomonadota</taxon>
        <taxon>Gammaproteobacteria</taxon>
        <taxon>Oceanospirillales</taxon>
        <taxon>Halomonadaceae</taxon>
        <taxon>Zymobacter group</taxon>
        <taxon>Candidatus Carsonella</taxon>
    </lineage>
</organism>
<dbReference type="GO" id="GO:0003735">
    <property type="term" value="F:structural constituent of ribosome"/>
    <property type="evidence" value="ECO:0007669"/>
    <property type="project" value="TreeGrafter"/>
</dbReference>
<evidence type="ECO:0000313" key="5">
    <source>
        <dbReference type="EMBL" id="AFP84277.1"/>
    </source>
</evidence>
<dbReference type="PANTHER" id="PTHR10724:SF7">
    <property type="entry name" value="SMALL RIBOSOMAL SUBUNIT PROTEIN BS1C"/>
    <property type="match status" value="1"/>
</dbReference>
<name>J3TEN8_CARRU</name>
<feature type="domain" description="S1 motif" evidence="4">
    <location>
        <begin position="129"/>
        <end position="195"/>
    </location>
</feature>
<dbReference type="STRING" id="1202540.A357_056"/>
<dbReference type="SUPFAM" id="SSF50249">
    <property type="entry name" value="Nucleic acid-binding proteins"/>
    <property type="match status" value="1"/>
</dbReference>
<dbReference type="Proteomes" id="UP000003935">
    <property type="component" value="Chromosome"/>
</dbReference>
<gene>
    <name evidence="5" type="primary">rpsA</name>
    <name evidence="5" type="ORF">A357_056</name>
</gene>
<dbReference type="GO" id="GO:1990904">
    <property type="term" value="C:ribonucleoprotein complex"/>
    <property type="evidence" value="ECO:0007669"/>
    <property type="project" value="UniProtKB-KW"/>
</dbReference>
<evidence type="ECO:0000259" key="4">
    <source>
        <dbReference type="PROSITE" id="PS50126"/>
    </source>
</evidence>
<keyword evidence="2 5" id="KW-0689">Ribosomal protein</keyword>
<sequence>MLKLNNIIKENILSFYDEYIITSFLKTIYIKKINFNCKKIVNKFKIKKNICKKFLFSNFKYKIKFGYYLDNNYLIYLPNNLTGIKKKILQKKICLFEILFKIIFYNSNKFATRKINFKKKNKSLKIKINKIYLGIIKNVVPYGIFIDLGKIDGLLHFSDIPKYKKIYKNLFTKNIILVKIIKFDKKFKKVSLNLKKVYKHFNFLIEEYIYCKIKKIEKKFIICLINNYKICIKKLNFYKKNDILKFYFIKKNEKFFFLSKYHKIYKNKNKFIKYNLKLKFNEFYLFSYKSNKIISFKNNKTTKLKKNDFYKYFISKIINNEFYKIISINKKNYIKFGNFYLLININFIFIIKKFKIYNNNIFFFLNKY</sequence>
<evidence type="ECO:0000256" key="1">
    <source>
        <dbReference type="ARBA" id="ARBA00006767"/>
    </source>
</evidence>
<comment type="similarity">
    <text evidence="1">Belongs to the bacterial ribosomal protein bS1 family.</text>
</comment>
<dbReference type="InterPro" id="IPR003029">
    <property type="entry name" value="S1_domain"/>
</dbReference>
<dbReference type="AlphaFoldDB" id="J3TEN8"/>
<evidence type="ECO:0000256" key="3">
    <source>
        <dbReference type="ARBA" id="ARBA00023274"/>
    </source>
</evidence>
<dbReference type="KEGG" id="crv:A357_056"/>
<dbReference type="GO" id="GO:0003729">
    <property type="term" value="F:mRNA binding"/>
    <property type="evidence" value="ECO:0007669"/>
    <property type="project" value="TreeGrafter"/>
</dbReference>
<dbReference type="PROSITE" id="PS50126">
    <property type="entry name" value="S1"/>
    <property type="match status" value="1"/>
</dbReference>
<dbReference type="InterPro" id="IPR050437">
    <property type="entry name" value="Ribos_protein_bS1-like"/>
</dbReference>
<dbReference type="RefSeq" id="WP_014887576.1">
    <property type="nucleotide sequence ID" value="NC_018418.1"/>
</dbReference>
<accession>J3TEN8</accession>
<dbReference type="Pfam" id="PF00575">
    <property type="entry name" value="S1"/>
    <property type="match status" value="1"/>
</dbReference>
<dbReference type="GO" id="GO:0006412">
    <property type="term" value="P:translation"/>
    <property type="evidence" value="ECO:0007669"/>
    <property type="project" value="TreeGrafter"/>
</dbReference>
<dbReference type="PATRIC" id="fig|1202540.3.peg.52"/>
<protein>
    <submittedName>
        <fullName evidence="5">Putative ribosomal protein S1</fullName>
    </submittedName>
</protein>
<proteinExistence type="inferred from homology"/>
<dbReference type="HOGENOM" id="CLU_751615_0_0_6"/>
<evidence type="ECO:0000313" key="6">
    <source>
        <dbReference type="Proteomes" id="UP000003935"/>
    </source>
</evidence>
<dbReference type="OrthoDB" id="9804077at2"/>
<reference evidence="5 6" key="1">
    <citation type="journal article" date="2012" name="Mol. Biol. Evol.">
        <title>Genome reduction and co-evolution between the primary and secondary bacterial symbionts of psyllids.</title>
        <authorList>
            <person name="Sloan D.B."/>
            <person name="Moran N.A."/>
        </authorList>
    </citation>
    <scope>NUCLEOTIDE SEQUENCE [LARGE SCALE GENOMIC DNA]</scope>
    <source>
        <strain evidence="5 6">PC</strain>
    </source>
</reference>
<dbReference type="GO" id="GO:0005840">
    <property type="term" value="C:ribosome"/>
    <property type="evidence" value="ECO:0007669"/>
    <property type="project" value="UniProtKB-KW"/>
</dbReference>